<dbReference type="PROSITE" id="PS50010">
    <property type="entry name" value="DH_2"/>
    <property type="match status" value="1"/>
</dbReference>
<dbReference type="SUPFAM" id="SSF48065">
    <property type="entry name" value="DBL homology domain (DH-domain)"/>
    <property type="match status" value="1"/>
</dbReference>
<dbReference type="Pfam" id="PF00169">
    <property type="entry name" value="PH"/>
    <property type="match status" value="1"/>
</dbReference>
<evidence type="ECO:0000259" key="3">
    <source>
        <dbReference type="PROSITE" id="PS50010"/>
    </source>
</evidence>
<sequence length="447" mass="50220">MRDRMTVEVATMLGGAGGDTAGAPDDDRHAHCVEAAMELLRSEKSFISKMRMLDGEFDRRLRGQYAIRSDEFPEWDATVDGLFSHAARFEKVHGRLYRTLKDATRRSAMIVECGKTFREFIGEATPLYAEYATMYAQMSHCLWRHRKDFPRFHEFILVGEACAKESIASLRISPIQRVPRYKLLLNELVRDLEPGSIQLASVKEAIEKVQWLANQIDGGIMDGSRLLNLATLQDEFFDGQVNLISPDRELIKTGEMTKLFSNQSRHVSRGKRRRFVLLTDCLIYAKVDGIHKIKHILPLYQMKVVDVPDGNEASAFQLVSPVKTITLAADTPENKEEWMDAIQSAVDAIGATSPGVELQDFESSLLQPPAVRSERSRSLTFSRKKSASVTRRPSFQFSDSAAYRNPSLQSCFGTFSEEMLSSLASSISDATEETSRLSSSMSTDEPH</sequence>
<feature type="region of interest" description="Disordered" evidence="1">
    <location>
        <begin position="423"/>
        <end position="447"/>
    </location>
</feature>
<feature type="domain" description="PH" evidence="2">
    <location>
        <begin position="249"/>
        <end position="347"/>
    </location>
</feature>
<evidence type="ECO:0000259" key="2">
    <source>
        <dbReference type="PROSITE" id="PS50003"/>
    </source>
</evidence>
<dbReference type="Proteomes" id="UP000039324">
    <property type="component" value="Unassembled WGS sequence"/>
</dbReference>
<dbReference type="InterPro" id="IPR000219">
    <property type="entry name" value="DH_dom"/>
</dbReference>
<evidence type="ECO:0000313" key="4">
    <source>
        <dbReference type="EMBL" id="CEO95184.1"/>
    </source>
</evidence>
<protein>
    <recommendedName>
        <fullName evidence="6">DH domain-containing protein</fullName>
    </recommendedName>
</protein>
<dbReference type="Gene3D" id="2.30.29.30">
    <property type="entry name" value="Pleckstrin-homology domain (PH domain)/Phosphotyrosine-binding domain (PTB)"/>
    <property type="match status" value="1"/>
</dbReference>
<dbReference type="PANTHER" id="PTHR12673">
    <property type="entry name" value="FACIOGENITAL DYSPLASIA PROTEIN"/>
    <property type="match status" value="1"/>
</dbReference>
<dbReference type="InterPro" id="IPR011993">
    <property type="entry name" value="PH-like_dom_sf"/>
</dbReference>
<evidence type="ECO:0008006" key="6">
    <source>
        <dbReference type="Google" id="ProtNLM"/>
    </source>
</evidence>
<dbReference type="GO" id="GO:0005737">
    <property type="term" value="C:cytoplasm"/>
    <property type="evidence" value="ECO:0007669"/>
    <property type="project" value="TreeGrafter"/>
</dbReference>
<proteinExistence type="predicted"/>
<dbReference type="SMART" id="SM00233">
    <property type="entry name" value="PH"/>
    <property type="match status" value="1"/>
</dbReference>
<feature type="compositionally biased region" description="Polar residues" evidence="1">
    <location>
        <begin position="436"/>
        <end position="447"/>
    </location>
</feature>
<organism evidence="4 5">
    <name type="scientific">Plasmodiophora brassicae</name>
    <name type="common">Clubroot disease agent</name>
    <dbReference type="NCBI Taxonomy" id="37360"/>
    <lineage>
        <taxon>Eukaryota</taxon>
        <taxon>Sar</taxon>
        <taxon>Rhizaria</taxon>
        <taxon>Endomyxa</taxon>
        <taxon>Phytomyxea</taxon>
        <taxon>Plasmodiophorida</taxon>
        <taxon>Plasmodiophoridae</taxon>
        <taxon>Plasmodiophora</taxon>
    </lineage>
</organism>
<dbReference type="EMBL" id="CDSF01000013">
    <property type="protein sequence ID" value="CEO95184.1"/>
    <property type="molecule type" value="Genomic_DNA"/>
</dbReference>
<dbReference type="Pfam" id="PF00621">
    <property type="entry name" value="RhoGEF"/>
    <property type="match status" value="1"/>
</dbReference>
<dbReference type="PROSITE" id="PS50003">
    <property type="entry name" value="PH_DOMAIN"/>
    <property type="match status" value="1"/>
</dbReference>
<dbReference type="SMART" id="SM00325">
    <property type="entry name" value="RhoGEF"/>
    <property type="match status" value="1"/>
</dbReference>
<dbReference type="GO" id="GO:0005085">
    <property type="term" value="F:guanyl-nucleotide exchange factor activity"/>
    <property type="evidence" value="ECO:0007669"/>
    <property type="project" value="InterPro"/>
</dbReference>
<evidence type="ECO:0000313" key="5">
    <source>
        <dbReference type="Proteomes" id="UP000039324"/>
    </source>
</evidence>
<evidence type="ECO:0000256" key="1">
    <source>
        <dbReference type="SAM" id="MobiDB-lite"/>
    </source>
</evidence>
<dbReference type="PANTHER" id="PTHR12673:SF159">
    <property type="entry name" value="LD03170P"/>
    <property type="match status" value="1"/>
</dbReference>
<keyword evidence="5" id="KW-1185">Reference proteome</keyword>
<dbReference type="OrthoDB" id="245697at2759"/>
<dbReference type="AlphaFoldDB" id="A0A0G4IJ37"/>
<reference evidence="4 5" key="1">
    <citation type="submission" date="2015-02" db="EMBL/GenBank/DDBJ databases">
        <authorList>
            <person name="Chooi Y.-H."/>
        </authorList>
    </citation>
    <scope>NUCLEOTIDE SEQUENCE [LARGE SCALE GENOMIC DNA]</scope>
    <source>
        <strain evidence="4">E3</strain>
    </source>
</reference>
<feature type="domain" description="DH" evidence="3">
    <location>
        <begin position="31"/>
        <end position="219"/>
    </location>
</feature>
<accession>A0A0G4IJ37</accession>
<name>A0A0G4IJ37_PLABS</name>
<dbReference type="InterPro" id="IPR001849">
    <property type="entry name" value="PH_domain"/>
</dbReference>
<dbReference type="Gene3D" id="1.20.900.10">
    <property type="entry name" value="Dbl homology (DH) domain"/>
    <property type="match status" value="1"/>
</dbReference>
<dbReference type="SUPFAM" id="SSF50729">
    <property type="entry name" value="PH domain-like"/>
    <property type="match status" value="1"/>
</dbReference>
<dbReference type="InterPro" id="IPR035899">
    <property type="entry name" value="DBL_dom_sf"/>
</dbReference>
<gene>
    <name evidence="4" type="ORF">PBRA_003950</name>
</gene>
<dbReference type="InterPro" id="IPR051092">
    <property type="entry name" value="FYVE_RhoGEF_PH"/>
</dbReference>